<dbReference type="OrthoDB" id="301491at2759"/>
<keyword evidence="2" id="KW-1185">Reference proteome</keyword>
<dbReference type="HOGENOM" id="CLU_513372_0_0_1"/>
<reference evidence="1 2" key="1">
    <citation type="journal article" date="2006" name="Nature">
        <title>Global trends of whole-genome duplications revealed by the ciliate Paramecium tetraurelia.</title>
        <authorList>
            <consortium name="Genoscope"/>
            <person name="Aury J.-M."/>
            <person name="Jaillon O."/>
            <person name="Duret L."/>
            <person name="Noel B."/>
            <person name="Jubin C."/>
            <person name="Porcel B.M."/>
            <person name="Segurens B."/>
            <person name="Daubin V."/>
            <person name="Anthouard V."/>
            <person name="Aiach N."/>
            <person name="Arnaiz O."/>
            <person name="Billaut A."/>
            <person name="Beisson J."/>
            <person name="Blanc I."/>
            <person name="Bouhouche K."/>
            <person name="Camara F."/>
            <person name="Duharcourt S."/>
            <person name="Guigo R."/>
            <person name="Gogendeau D."/>
            <person name="Katinka M."/>
            <person name="Keller A.-M."/>
            <person name="Kissmehl R."/>
            <person name="Klotz C."/>
            <person name="Koll F."/>
            <person name="Le Moue A."/>
            <person name="Lepere C."/>
            <person name="Malinsky S."/>
            <person name="Nowacki M."/>
            <person name="Nowak J.K."/>
            <person name="Plattner H."/>
            <person name="Poulain J."/>
            <person name="Ruiz F."/>
            <person name="Serrano V."/>
            <person name="Zagulski M."/>
            <person name="Dessen P."/>
            <person name="Betermier M."/>
            <person name="Weissenbach J."/>
            <person name="Scarpelli C."/>
            <person name="Schachter V."/>
            <person name="Sperling L."/>
            <person name="Meyer E."/>
            <person name="Cohen J."/>
            <person name="Wincker P."/>
        </authorList>
    </citation>
    <scope>NUCLEOTIDE SEQUENCE [LARGE SCALE GENOMIC DNA]</scope>
    <source>
        <strain evidence="1 2">Stock d4-2</strain>
    </source>
</reference>
<dbReference type="AlphaFoldDB" id="A0DXB1"/>
<dbReference type="SUPFAM" id="SSF50978">
    <property type="entry name" value="WD40 repeat-like"/>
    <property type="match status" value="1"/>
</dbReference>
<proteinExistence type="predicted"/>
<dbReference type="Proteomes" id="UP000000600">
    <property type="component" value="Unassembled WGS sequence"/>
</dbReference>
<dbReference type="KEGG" id="ptm:GSPATT00021311001"/>
<dbReference type="GeneID" id="5040860"/>
<sequence length="532" mass="62425">MEIEKEIIKLSSCQKFLLIQSFRTLINIIDLENFKQKQINFRDAEISFIDYFENELLVGDKQGKFYYKNESFQVHSSQFLNGIVKDGMLLSLGSDGLLKQTNIKTFQCLYSRQLSNHIKEGALFLLSSHVLVQFGQKIALINLENDVKDCYNIGDRNEGPLIVKTNNLSRDYFSVLGKEGLLKIFKLGESSEAILTIEIGIYENYELFYMAKKTTVLFWNQDSISGYVFEKELNKQYEVKINNLQSVLQGERLLIVYDNISNPKLKQINNIECQKFKSLYQQEQLLRFNELQQSKQLEQQQNKQQQNPIPIAFYDFAYFNNQASIVMEDKNEPKKVTSEQNLINVLKQSLIAKDKAYLEYALERTLQSGISESVNSLQLEQLQELQHFIVDKLISYPEQTKKYLDWIKAIVKRGVGDFSKLYYLLEERTKSINKLEAICSKIQFNKLTQKPKQDKDYRKQQHTIYEEQQNDVTIIQGTLAEKQIVEHNQDEEQPAQIEDDFNQAYIKHKQELRQKAYEDIEEEAYNEEDIKF</sequence>
<dbReference type="OMA" id="ELFYMAK"/>
<evidence type="ECO:0008006" key="3">
    <source>
        <dbReference type="Google" id="ProtNLM"/>
    </source>
</evidence>
<organism evidence="1 2">
    <name type="scientific">Paramecium tetraurelia</name>
    <dbReference type="NCBI Taxonomy" id="5888"/>
    <lineage>
        <taxon>Eukaryota</taxon>
        <taxon>Sar</taxon>
        <taxon>Alveolata</taxon>
        <taxon>Ciliophora</taxon>
        <taxon>Intramacronucleata</taxon>
        <taxon>Oligohymenophorea</taxon>
        <taxon>Peniculida</taxon>
        <taxon>Parameciidae</taxon>
        <taxon>Paramecium</taxon>
    </lineage>
</organism>
<accession>A0DXB1</accession>
<protein>
    <recommendedName>
        <fullName evidence="3">Minichromosome loss protein Mcl1 middle region domain-containing protein</fullName>
    </recommendedName>
</protein>
<gene>
    <name evidence="1" type="ORF">GSPATT00021311001</name>
</gene>
<name>A0DXB1_PARTE</name>
<dbReference type="InParanoid" id="A0DXB1"/>
<evidence type="ECO:0000313" key="1">
    <source>
        <dbReference type="EMBL" id="CAK87678.1"/>
    </source>
</evidence>
<dbReference type="InterPro" id="IPR036322">
    <property type="entry name" value="WD40_repeat_dom_sf"/>
</dbReference>
<evidence type="ECO:0000313" key="2">
    <source>
        <dbReference type="Proteomes" id="UP000000600"/>
    </source>
</evidence>
<dbReference type="EMBL" id="CT868629">
    <property type="protein sequence ID" value="CAK87678.1"/>
    <property type="molecule type" value="Genomic_DNA"/>
</dbReference>
<dbReference type="RefSeq" id="XP_001455075.1">
    <property type="nucleotide sequence ID" value="XM_001455038.1"/>
</dbReference>